<feature type="domain" description="ABC transporter" evidence="10">
    <location>
        <begin position="625"/>
        <end position="855"/>
    </location>
</feature>
<dbReference type="Gene3D" id="3.40.50.300">
    <property type="entry name" value="P-loop containing nucleotide triphosphate hydrolases"/>
    <property type="match status" value="2"/>
</dbReference>
<keyword evidence="3 9" id="KW-0812">Transmembrane</keyword>
<feature type="transmembrane region" description="Helical" evidence="9">
    <location>
        <begin position="20"/>
        <end position="39"/>
    </location>
</feature>
<keyword evidence="6 9" id="KW-1133">Transmembrane helix</keyword>
<dbReference type="InterPro" id="IPR003593">
    <property type="entry name" value="AAA+_ATPase"/>
</dbReference>
<feature type="domain" description="ABC transporter" evidence="10">
    <location>
        <begin position="1249"/>
        <end position="1525"/>
    </location>
</feature>
<evidence type="ECO:0000313" key="12">
    <source>
        <dbReference type="EMBL" id="KJR82167.1"/>
    </source>
</evidence>
<dbReference type="VEuPathDB" id="FungiDB:SPSK_02927"/>
<evidence type="ECO:0000259" key="10">
    <source>
        <dbReference type="PROSITE" id="PS50893"/>
    </source>
</evidence>
<feature type="domain" description="ABC transmembrane type-1" evidence="11">
    <location>
        <begin position="287"/>
        <end position="589"/>
    </location>
</feature>
<accession>A0A0F2LXH6</accession>
<dbReference type="GO" id="GO:0016887">
    <property type="term" value="F:ATP hydrolysis activity"/>
    <property type="evidence" value="ECO:0007669"/>
    <property type="project" value="InterPro"/>
</dbReference>
<dbReference type="Pfam" id="PF00005">
    <property type="entry name" value="ABC_tran"/>
    <property type="match status" value="2"/>
</dbReference>
<feature type="transmembrane region" description="Helical" evidence="9">
    <location>
        <begin position="562"/>
        <end position="584"/>
    </location>
</feature>
<dbReference type="EMBL" id="AXCR01000010">
    <property type="protein sequence ID" value="KJR82167.1"/>
    <property type="molecule type" value="Genomic_DNA"/>
</dbReference>
<dbReference type="InterPro" id="IPR036640">
    <property type="entry name" value="ABC1_TM_sf"/>
</dbReference>
<dbReference type="SUPFAM" id="SSF90123">
    <property type="entry name" value="ABC transporter transmembrane region"/>
    <property type="match status" value="2"/>
</dbReference>
<gene>
    <name evidence="12" type="ORF">SPSK_02927</name>
</gene>
<evidence type="ECO:0000256" key="9">
    <source>
        <dbReference type="SAM" id="Phobius"/>
    </source>
</evidence>
<evidence type="ECO:0000256" key="5">
    <source>
        <dbReference type="ARBA" id="ARBA00022840"/>
    </source>
</evidence>
<dbReference type="CDD" id="cd18580">
    <property type="entry name" value="ABC_6TM_ABCC_D2"/>
    <property type="match status" value="1"/>
</dbReference>
<reference evidence="12 13" key="2">
    <citation type="journal article" date="2015" name="Eukaryot. Cell">
        <title>Asexual propagation of a virulent clone complex in a human and feline outbreak of sporotrichosis.</title>
        <authorList>
            <person name="Teixeira Mde M."/>
            <person name="Rodrigues A.M."/>
            <person name="Tsui C.K."/>
            <person name="de Almeida L.G."/>
            <person name="Van Diepeningen A.D."/>
            <person name="van den Ende B.G."/>
            <person name="Fernandes G.F."/>
            <person name="Kano R."/>
            <person name="Hamelin R.C."/>
            <person name="Lopes-Bezerra L.M."/>
            <person name="Vasconcelos A.T."/>
            <person name="de Hoog S."/>
            <person name="de Camargo Z.P."/>
            <person name="Felipe M.S."/>
        </authorList>
    </citation>
    <scope>NUCLEOTIDE SEQUENCE [LARGE SCALE GENOMIC DNA]</scope>
    <source>
        <strain evidence="12 13">1099-18</strain>
    </source>
</reference>
<evidence type="ECO:0000313" key="13">
    <source>
        <dbReference type="Proteomes" id="UP000033710"/>
    </source>
</evidence>
<dbReference type="RefSeq" id="XP_016584843.1">
    <property type="nucleotide sequence ID" value="XM_016729775.1"/>
</dbReference>
<dbReference type="SUPFAM" id="SSF52540">
    <property type="entry name" value="P-loop containing nucleoside triphosphate hydrolases"/>
    <property type="match status" value="2"/>
</dbReference>
<dbReference type="SMART" id="SM00382">
    <property type="entry name" value="AAA"/>
    <property type="match status" value="2"/>
</dbReference>
<feature type="transmembrane region" description="Helical" evidence="9">
    <location>
        <begin position="59"/>
        <end position="77"/>
    </location>
</feature>
<evidence type="ECO:0000256" key="6">
    <source>
        <dbReference type="ARBA" id="ARBA00022989"/>
    </source>
</evidence>
<evidence type="ECO:0000256" key="2">
    <source>
        <dbReference type="ARBA" id="ARBA00022448"/>
    </source>
</evidence>
<dbReference type="GO" id="GO:0005524">
    <property type="term" value="F:ATP binding"/>
    <property type="evidence" value="ECO:0007669"/>
    <property type="project" value="UniProtKB-KW"/>
</dbReference>
<keyword evidence="2" id="KW-0813">Transport</keyword>
<keyword evidence="4" id="KW-0547">Nucleotide-binding</keyword>
<feature type="domain" description="ABC transmembrane type-1" evidence="11">
    <location>
        <begin position="915"/>
        <end position="1201"/>
    </location>
</feature>
<evidence type="ECO:0000256" key="3">
    <source>
        <dbReference type="ARBA" id="ARBA00022692"/>
    </source>
</evidence>
<evidence type="ECO:0000259" key="11">
    <source>
        <dbReference type="PROSITE" id="PS50929"/>
    </source>
</evidence>
<dbReference type="Gene3D" id="1.20.1560.10">
    <property type="entry name" value="ABC transporter type 1, transmembrane domain"/>
    <property type="match status" value="2"/>
</dbReference>
<feature type="transmembrane region" description="Helical" evidence="9">
    <location>
        <begin position="532"/>
        <end position="550"/>
    </location>
</feature>
<feature type="transmembrane region" description="Helical" evidence="9">
    <location>
        <begin position="1135"/>
        <end position="1157"/>
    </location>
</feature>
<dbReference type="Proteomes" id="UP000033710">
    <property type="component" value="Unassembled WGS sequence"/>
</dbReference>
<dbReference type="PANTHER" id="PTHR24223:SF345">
    <property type="entry name" value="ABC MULTIDRUG TRANSPORTER (EUROFUNG)"/>
    <property type="match status" value="1"/>
</dbReference>
<keyword evidence="7 9" id="KW-0472">Membrane</keyword>
<dbReference type="PROSITE" id="PS50929">
    <property type="entry name" value="ABC_TM1F"/>
    <property type="match status" value="2"/>
</dbReference>
<protein>
    <submittedName>
        <fullName evidence="12">ABC transporter</fullName>
    </submittedName>
</protein>
<dbReference type="PANTHER" id="PTHR24223">
    <property type="entry name" value="ATP-BINDING CASSETTE SUB-FAMILY C"/>
    <property type="match status" value="1"/>
</dbReference>
<dbReference type="PROSITE" id="PS00211">
    <property type="entry name" value="ABC_TRANSPORTER_1"/>
    <property type="match status" value="2"/>
</dbReference>
<feature type="transmembrane region" description="Helical" evidence="9">
    <location>
        <begin position="270"/>
        <end position="292"/>
    </location>
</feature>
<evidence type="ECO:0000256" key="1">
    <source>
        <dbReference type="ARBA" id="ARBA00004141"/>
    </source>
</evidence>
<feature type="compositionally biased region" description="Polar residues" evidence="8">
    <location>
        <begin position="862"/>
        <end position="879"/>
    </location>
</feature>
<feature type="transmembrane region" description="Helical" evidence="9">
    <location>
        <begin position="1035"/>
        <end position="1063"/>
    </location>
</feature>
<dbReference type="OrthoDB" id="4139357at2759"/>
<dbReference type="Pfam" id="PF00664">
    <property type="entry name" value="ABC_membrane"/>
    <property type="match status" value="1"/>
</dbReference>
<dbReference type="GO" id="GO:0140359">
    <property type="term" value="F:ABC-type transporter activity"/>
    <property type="evidence" value="ECO:0007669"/>
    <property type="project" value="InterPro"/>
</dbReference>
<feature type="transmembrane region" description="Helical" evidence="9">
    <location>
        <begin position="323"/>
        <end position="345"/>
    </location>
</feature>
<feature type="transmembrane region" description="Helical" evidence="9">
    <location>
        <begin position="986"/>
        <end position="1007"/>
    </location>
</feature>
<evidence type="ECO:0000256" key="8">
    <source>
        <dbReference type="SAM" id="MobiDB-lite"/>
    </source>
</evidence>
<comment type="caution">
    <text evidence="12">The sequence shown here is derived from an EMBL/GenBank/DDBJ whole genome shotgun (WGS) entry which is preliminary data.</text>
</comment>
<feature type="transmembrane region" description="Helical" evidence="9">
    <location>
        <begin position="946"/>
        <end position="966"/>
    </location>
</feature>
<dbReference type="InterPro" id="IPR027417">
    <property type="entry name" value="P-loop_NTPase"/>
</dbReference>
<evidence type="ECO:0000256" key="7">
    <source>
        <dbReference type="ARBA" id="ARBA00023136"/>
    </source>
</evidence>
<sequence length="1525" mass="166473">MAELQTVSSWRTRPSAQDGLFLAAGLASWIFLLVLPVRLRQLHLASVKVNTSRLAFYKIAASFLLIAACFSSAFILARRDTSDSFAAQWSLYGGPAASVAVAILSFQEHRRNLRPSNTIVLYLVATLIIDLMSLAVPLRFGWPTTFYGAKTFEATAKGTLLFLESRSKQRILREEFHDLPPEELAGVLSLTYFWWLHDLLQLGYDKVLSPADLPRMDSKLESDPLRQKILAAWETRGRSIQEQQAAYYMALTQCALVLETPDKPTTLPRVLFSCFSVPITLVAIPRLFLILFQFSQPILISRAISFVQGLAQEQSIDDNASAAGSWIVVAAGFVYFGLMTSTVVYRHLLDRIQVMLKGALVGIIHQKSLTGRSHAYDDGKALTLISTDVVEIEGAAEMFHELWAFCLEAAVGFSMLAMEIGWLWPLPAGIVFGRFVPLCCSSNAIHKANTGMSVFSQTSRYAVKPMKARQTAWNEATQKRLSMTSSILGAIKSVKILGMQTAVEDVILQLRENELLAAKGVRWVNVLYNSSANALGLFSPVLTVALYAILASAHGKEFDTRTAFTTTAILSMITHPINMVMTILPRIAASMSSFERIQTYLLRPSVDDKRVSTEHEDISRTSDAVVFTDVTIPDQQSSKPILQSVNFSIAKGSLAIVAGPVGAGKTLLMHSILGETIFSKGTVAVSSLKMAFCSQTAWLPNRTIRECILGLDGGVHIDQTRYDKVLDACCLLEDFGALPDGDQTVVGTGGQNLSGGQRQRVAIARAVYSKLDMFVFDDSFSALDSKTQSAVINNLLGPNGLLRNSSMAVIWVTNNQSYFHLSDKVILLADGTVKYQGDLQDSDKAVLGQMFTDTTLASTNSDEYTENDTIQADASQPQKASPKGPAAAIDYQQKDGDRSLYKYYILSAGIGNVSLVVLLTATLGFFLTMPALYLKWWTESKPSNTVLYASGYVSMLVVAWMATTLLKWADIILVAGRSGETLHRRLLRSICNAPLFFFSNTDLGTVLNRFTQDIQLVDKKISVAMSSFLAQCFKLLMQVIVLVISQPLLGVTLPICVAIVYVVQKRYLRTSRQLRRIELESQSAVYFNILETVSGVQTIRAFGWQDAMAQENAVSLDNSQRPVYLTLSLQRWLNVVLDAVVACIAVGTVWLAVWGALAGGSPSQPIIRLSPSGGQIGVALNIILVTNTTLLRLIQTWTTLEVSLGAVARLREATHETPQEESLLDKDAIEANGDAGGRLPANWPSTGKIELANVTASYSQDTPVLNGVNLSINPGQVAVICGRTGSITLAFADRVVSGKSSLLMSLLRLLTVHTTGSITIDGINLAGLQLDDIRERAFVTVSQDPFLLPGASLRFHLDPTETLPDRSLAEALQKTGLLSLFVGSSYDEHGGDVVDGATASLWDRALSSFPVLSAGQAQLLSLARALLQLQTRSSVSSEMYSDREHGKRMPIVLLDEITASLDAETEAAVYDVVEEVFIKGQQGAGHTVLIVTHRPAALTRRLRPGQDVTVWMSSGKVERVEPVEV</sequence>
<dbReference type="InterPro" id="IPR044726">
    <property type="entry name" value="ABCC_6TM_D2"/>
</dbReference>
<feature type="transmembrane region" description="Helical" evidence="9">
    <location>
        <begin position="903"/>
        <end position="926"/>
    </location>
</feature>
<dbReference type="PROSITE" id="PS50893">
    <property type="entry name" value="ABC_TRANSPORTER_2"/>
    <property type="match status" value="2"/>
</dbReference>
<feature type="transmembrane region" description="Helical" evidence="9">
    <location>
        <begin position="89"/>
        <end position="107"/>
    </location>
</feature>
<evidence type="ECO:0000256" key="4">
    <source>
        <dbReference type="ARBA" id="ARBA00022741"/>
    </source>
</evidence>
<keyword evidence="5" id="KW-0067">ATP-binding</keyword>
<name>A0A0F2LXH6_SPOSC</name>
<dbReference type="InterPro" id="IPR017871">
    <property type="entry name" value="ABC_transporter-like_CS"/>
</dbReference>
<comment type="subcellular location">
    <subcellularLocation>
        <location evidence="1">Membrane</location>
        <topology evidence="1">Multi-pass membrane protein</topology>
    </subcellularLocation>
</comment>
<organism evidence="12 13">
    <name type="scientific">Sporothrix schenckii 1099-18</name>
    <dbReference type="NCBI Taxonomy" id="1397361"/>
    <lineage>
        <taxon>Eukaryota</taxon>
        <taxon>Fungi</taxon>
        <taxon>Dikarya</taxon>
        <taxon>Ascomycota</taxon>
        <taxon>Pezizomycotina</taxon>
        <taxon>Sordariomycetes</taxon>
        <taxon>Sordariomycetidae</taxon>
        <taxon>Ophiostomatales</taxon>
        <taxon>Ophiostomataceae</taxon>
        <taxon>Sporothrix</taxon>
    </lineage>
</organism>
<dbReference type="KEGG" id="ssck:SPSK_02927"/>
<dbReference type="InterPro" id="IPR050173">
    <property type="entry name" value="ABC_transporter_C-like"/>
</dbReference>
<reference evidence="12 13" key="1">
    <citation type="journal article" date="2014" name="BMC Genomics">
        <title>Comparative genomics of the major fungal agents of human and animal Sporotrichosis: Sporothrix schenckii and Sporothrix brasiliensis.</title>
        <authorList>
            <person name="Teixeira M.M."/>
            <person name="de Almeida L.G."/>
            <person name="Kubitschek-Barreira P."/>
            <person name="Alves F.L."/>
            <person name="Kioshima E.S."/>
            <person name="Abadio A.K."/>
            <person name="Fernandes L."/>
            <person name="Derengowski L.S."/>
            <person name="Ferreira K.S."/>
            <person name="Souza R.C."/>
            <person name="Ruiz J.C."/>
            <person name="de Andrade N.C."/>
            <person name="Paes H.C."/>
            <person name="Nicola A.M."/>
            <person name="Albuquerque P."/>
            <person name="Gerber A.L."/>
            <person name="Martins V.P."/>
            <person name="Peconick L.D."/>
            <person name="Neto A.V."/>
            <person name="Chaucanez C.B."/>
            <person name="Silva P.A."/>
            <person name="Cunha O.L."/>
            <person name="de Oliveira F.F."/>
            <person name="dos Santos T.C."/>
            <person name="Barros A.L."/>
            <person name="Soares M.A."/>
            <person name="de Oliveira L.M."/>
            <person name="Marini M.M."/>
            <person name="Villalobos-Duno H."/>
            <person name="Cunha M.M."/>
            <person name="de Hoog S."/>
            <person name="da Silveira J.F."/>
            <person name="Henrissat B."/>
            <person name="Nino-Vega G.A."/>
            <person name="Cisalpino P.S."/>
            <person name="Mora-Montes H.M."/>
            <person name="Almeida S.R."/>
            <person name="Stajich J.E."/>
            <person name="Lopes-Bezerra L.M."/>
            <person name="Vasconcelos A.T."/>
            <person name="Felipe M.S."/>
        </authorList>
    </citation>
    <scope>NUCLEOTIDE SEQUENCE [LARGE SCALE GENOMIC DNA]</scope>
    <source>
        <strain evidence="12 13">1099-18</strain>
    </source>
</reference>
<dbReference type="GeneID" id="27665052"/>
<feature type="transmembrane region" description="Helical" evidence="9">
    <location>
        <begin position="119"/>
        <end position="140"/>
    </location>
</feature>
<dbReference type="InterPro" id="IPR011527">
    <property type="entry name" value="ABC1_TM_dom"/>
</dbReference>
<proteinExistence type="predicted"/>
<dbReference type="InterPro" id="IPR003439">
    <property type="entry name" value="ABC_transporter-like_ATP-bd"/>
</dbReference>
<dbReference type="GO" id="GO:0016020">
    <property type="term" value="C:membrane"/>
    <property type="evidence" value="ECO:0007669"/>
    <property type="project" value="UniProtKB-SubCell"/>
</dbReference>
<feature type="region of interest" description="Disordered" evidence="8">
    <location>
        <begin position="862"/>
        <end position="885"/>
    </location>
</feature>